<dbReference type="InterPro" id="IPR036415">
    <property type="entry name" value="Lamin_tail_dom_sf"/>
</dbReference>
<organism evidence="2 3">
    <name type="scientific">Maribacter arenosus</name>
    <dbReference type="NCBI Taxonomy" id="1854708"/>
    <lineage>
        <taxon>Bacteria</taxon>
        <taxon>Pseudomonadati</taxon>
        <taxon>Bacteroidota</taxon>
        <taxon>Flavobacteriia</taxon>
        <taxon>Flavobacteriales</taxon>
        <taxon>Flavobacteriaceae</taxon>
        <taxon>Maribacter</taxon>
    </lineage>
</organism>
<dbReference type="Gene3D" id="2.60.40.1260">
    <property type="entry name" value="Lamin Tail domain"/>
    <property type="match status" value="1"/>
</dbReference>
<dbReference type="EMBL" id="JABTCG010000004">
    <property type="protein sequence ID" value="MBD0851416.1"/>
    <property type="molecule type" value="Genomic_DNA"/>
</dbReference>
<accession>A0ABR7VER5</accession>
<dbReference type="InterPro" id="IPR043744">
    <property type="entry name" value="DUF5689"/>
</dbReference>
<name>A0ABR7VER5_9FLAO</name>
<evidence type="ECO:0000313" key="2">
    <source>
        <dbReference type="EMBL" id="MBD0851416.1"/>
    </source>
</evidence>
<dbReference type="Pfam" id="PF00932">
    <property type="entry name" value="LTD"/>
    <property type="match status" value="1"/>
</dbReference>
<evidence type="ECO:0000259" key="1">
    <source>
        <dbReference type="PROSITE" id="PS51841"/>
    </source>
</evidence>
<gene>
    <name evidence="2" type="ORF">HPE63_12120</name>
</gene>
<dbReference type="Proteomes" id="UP000598350">
    <property type="component" value="Unassembled WGS sequence"/>
</dbReference>
<comment type="caution">
    <text evidence="2">The sequence shown here is derived from an EMBL/GenBank/DDBJ whole genome shotgun (WGS) entry which is preliminary data.</text>
</comment>
<feature type="domain" description="LTD" evidence="1">
    <location>
        <begin position="277"/>
        <end position="396"/>
    </location>
</feature>
<reference evidence="2 3" key="1">
    <citation type="submission" date="2020-05" db="EMBL/GenBank/DDBJ databases">
        <title>The draft genome sequence of Maribacter arenosus CAU 1321.</title>
        <authorList>
            <person name="Mu L."/>
        </authorList>
    </citation>
    <scope>NUCLEOTIDE SEQUENCE [LARGE SCALE GENOMIC DNA]</scope>
    <source>
        <strain evidence="2 3">CAU 1321</strain>
    </source>
</reference>
<dbReference type="PROSITE" id="PS51841">
    <property type="entry name" value="LTD"/>
    <property type="match status" value="1"/>
</dbReference>
<protein>
    <submittedName>
        <fullName evidence="2">Lamin tail domain-containing protein</fullName>
    </submittedName>
</protein>
<dbReference type="Pfam" id="PF18942">
    <property type="entry name" value="DUF5689"/>
    <property type="match status" value="1"/>
</dbReference>
<sequence length="457" mass="50262">MTLTSFTLKTTTGIFVLAALIGCVKDQNFDAPKKSCEVDLEVNTTFTDVKNLYVDGTVQIQDDLVIEGYVISSDEAGNFFSTLHFQDDPGNPAEGLQLEFDVRDSHLFYPIGSKIYVKLKGLYLGKQKDVYKLGGVFTSFGNLSVGRLPANVVSQHLYVSCSDPVSITPIEARIDALEEHMVNTIVELKNVEIIDDELGLPFAEVREETERTLIDCDDNEIVLLNSGYSDFQSTLLPEGSGSVVGVLLKETSRYMLVIRDLNDIDFQEERCAEVIDEFTSNAVFISELADPDNNSGARFVELYNARTEGVSLKGWNLNRYTNDNMEISSTVDLSGFEIGPESTLLISPNATEFETVYGFAPDVVVGTNSPADSNGDDNLQLVDPFGTVIDTFGIIGEDGSGTNHEFEDGRALRKPEIFEANANYNFEEWILYNDTGAAGTINQPQNAPADFTPGIRN</sequence>
<keyword evidence="3" id="KW-1185">Reference proteome</keyword>
<evidence type="ECO:0000313" key="3">
    <source>
        <dbReference type="Proteomes" id="UP000598350"/>
    </source>
</evidence>
<dbReference type="SUPFAM" id="SSF74853">
    <property type="entry name" value="Lamin A/C globular tail domain"/>
    <property type="match status" value="1"/>
</dbReference>
<dbReference type="RefSeq" id="WP_188314536.1">
    <property type="nucleotide sequence ID" value="NZ_JABTCG010000004.1"/>
</dbReference>
<proteinExistence type="predicted"/>
<dbReference type="InterPro" id="IPR001322">
    <property type="entry name" value="Lamin_tail_dom"/>
</dbReference>